<dbReference type="Proteomes" id="UP000186583">
    <property type="component" value="Unassembled WGS sequence"/>
</dbReference>
<dbReference type="OrthoDB" id="5393654at2759"/>
<organism evidence="1 2">
    <name type="scientific">Colletotrichum chlorophyti</name>
    <dbReference type="NCBI Taxonomy" id="708187"/>
    <lineage>
        <taxon>Eukaryota</taxon>
        <taxon>Fungi</taxon>
        <taxon>Dikarya</taxon>
        <taxon>Ascomycota</taxon>
        <taxon>Pezizomycotina</taxon>
        <taxon>Sordariomycetes</taxon>
        <taxon>Hypocreomycetidae</taxon>
        <taxon>Glomerellales</taxon>
        <taxon>Glomerellaceae</taxon>
        <taxon>Colletotrichum</taxon>
    </lineage>
</organism>
<evidence type="ECO:0000313" key="2">
    <source>
        <dbReference type="Proteomes" id="UP000186583"/>
    </source>
</evidence>
<protein>
    <recommendedName>
        <fullName evidence="3">Geranylgeranyl pyrophosphate synthetase</fullName>
    </recommendedName>
</protein>
<dbReference type="AlphaFoldDB" id="A0A1Q8S5Q8"/>
<sequence>MYRTFQKNQPRPAAPAPPLGSVIETVSIADLTEPASAFAPSARVTDCRFVASYNWLDKPKPSILVPGAPAQWTPRSEPRKLSEDNGIYYRDKNAARYPDHPMEAAARAIMTMHPAPATKQVDIVACGSTLGNLLRFVRGEDRPFRILVEIVGNAVHLIRRENSPTETIPDVRGYGHAFPKANTTWDKCVRRSVSHQRLLQYDFGNLNFIIRHEGDGYLEDKFGWSLNGTKIQADIEKRTIEELIDGLRTHEAKLETGSQQSEMQMQSGGYQVPQKAIFDLKTRSIKRKDEDFLGEELPRLWVAQTPNFILAYHERGTFTDINNMDVSEKVNDWEKSMNKELSLLAALLHRLVGIARSQRGTRLEISRQDLETLDVRAQCTGLAPPFEVETMSRWEDWLTSHALSAGGEKDGIHKTDRDEV</sequence>
<dbReference type="PANTHER" id="PTHR35179">
    <property type="entry name" value="PROTEIN CBG02620"/>
    <property type="match status" value="1"/>
</dbReference>
<accession>A0A1Q8S5Q8</accession>
<evidence type="ECO:0000313" key="1">
    <source>
        <dbReference type="EMBL" id="OLN96711.1"/>
    </source>
</evidence>
<comment type="caution">
    <text evidence="1">The sequence shown here is derived from an EMBL/GenBank/DDBJ whole genome shotgun (WGS) entry which is preliminary data.</text>
</comment>
<gene>
    <name evidence="1" type="ORF">CCHL11_02291</name>
</gene>
<proteinExistence type="predicted"/>
<dbReference type="PANTHER" id="PTHR35179:SF2">
    <property type="entry name" value="START DOMAIN-CONTAINING PROTEIN"/>
    <property type="match status" value="1"/>
</dbReference>
<dbReference type="STRING" id="708187.A0A1Q8S5Q8"/>
<reference evidence="1 2" key="1">
    <citation type="submission" date="2016-11" db="EMBL/GenBank/DDBJ databases">
        <title>Draft Genome Assembly of Colletotrichum chlorophyti a pathogen of herbaceous plants.</title>
        <authorList>
            <person name="Gan P."/>
            <person name="Narusaka M."/>
            <person name="Tsushima A."/>
            <person name="Narusaka Y."/>
            <person name="Takano Y."/>
            <person name="Shirasu K."/>
        </authorList>
    </citation>
    <scope>NUCLEOTIDE SEQUENCE [LARGE SCALE GENOMIC DNA]</scope>
    <source>
        <strain evidence="1 2">NTL11</strain>
    </source>
</reference>
<keyword evidence="2" id="KW-1185">Reference proteome</keyword>
<evidence type="ECO:0008006" key="3">
    <source>
        <dbReference type="Google" id="ProtNLM"/>
    </source>
</evidence>
<name>A0A1Q8S5Q8_9PEZI</name>
<dbReference type="EMBL" id="MPGH01000014">
    <property type="protein sequence ID" value="OLN96711.1"/>
    <property type="molecule type" value="Genomic_DNA"/>
</dbReference>